<reference evidence="1" key="1">
    <citation type="submission" date="2014-11" db="EMBL/GenBank/DDBJ databases">
        <authorList>
            <person name="Amaro Gonzalez C."/>
        </authorList>
    </citation>
    <scope>NUCLEOTIDE SEQUENCE</scope>
</reference>
<organism evidence="1">
    <name type="scientific">Anguilla anguilla</name>
    <name type="common">European freshwater eel</name>
    <name type="synonym">Muraena anguilla</name>
    <dbReference type="NCBI Taxonomy" id="7936"/>
    <lineage>
        <taxon>Eukaryota</taxon>
        <taxon>Metazoa</taxon>
        <taxon>Chordata</taxon>
        <taxon>Craniata</taxon>
        <taxon>Vertebrata</taxon>
        <taxon>Euteleostomi</taxon>
        <taxon>Actinopterygii</taxon>
        <taxon>Neopterygii</taxon>
        <taxon>Teleostei</taxon>
        <taxon>Anguilliformes</taxon>
        <taxon>Anguillidae</taxon>
        <taxon>Anguilla</taxon>
    </lineage>
</organism>
<dbReference type="EMBL" id="GBXM01017033">
    <property type="protein sequence ID" value="JAH91544.1"/>
    <property type="molecule type" value="Transcribed_RNA"/>
</dbReference>
<reference evidence="1" key="2">
    <citation type="journal article" date="2015" name="Fish Shellfish Immunol.">
        <title>Early steps in the European eel (Anguilla anguilla)-Vibrio vulnificus interaction in the gills: Role of the RtxA13 toxin.</title>
        <authorList>
            <person name="Callol A."/>
            <person name="Pajuelo D."/>
            <person name="Ebbesson L."/>
            <person name="Teles M."/>
            <person name="MacKenzie S."/>
            <person name="Amaro C."/>
        </authorList>
    </citation>
    <scope>NUCLEOTIDE SEQUENCE</scope>
</reference>
<sequence>MCEKTKEYACVCVGARLCALHFSLCDACTFFGFLRILQYFNKSKNSKVCAFFCLNFSLCSS</sequence>
<name>A0A0E9WMC1_ANGAN</name>
<dbReference type="AlphaFoldDB" id="A0A0E9WMC1"/>
<proteinExistence type="predicted"/>
<accession>A0A0E9WMC1</accession>
<protein>
    <submittedName>
        <fullName evidence="1">Uncharacterized protein</fullName>
    </submittedName>
</protein>
<evidence type="ECO:0000313" key="1">
    <source>
        <dbReference type="EMBL" id="JAH91544.1"/>
    </source>
</evidence>